<gene>
    <name evidence="1" type="ORF">F0F43_07285</name>
</gene>
<sequence length="237" mass="27593">MNLWDKKAKTYARYQNTLNTIQKQTFEYLQNLNISFQNKSIIDIGCGTGVWTLHLAKEAKEILALDSANTMLEILQEDAKKLNLNNIKCENLSFETWMQNNPNVKFDLAFLSMSPALQNEKDYKAFLNLASKKVYLGWASRRKSSFLDPIFEHFNTHFKGFYESDLQGFLNTQNIPYEYEIFNETRVVKRDKQSAIENALWHLSMNGINTNKQELESFVKDEVEEIIEAKIKLLIIG</sequence>
<dbReference type="AlphaFoldDB" id="A0A5T1F2T6"/>
<dbReference type="Pfam" id="PF13649">
    <property type="entry name" value="Methyltransf_25"/>
    <property type="match status" value="1"/>
</dbReference>
<keyword evidence="1" id="KW-0808">Transferase</keyword>
<dbReference type="SUPFAM" id="SSF53335">
    <property type="entry name" value="S-adenosyl-L-methionine-dependent methyltransferases"/>
    <property type="match status" value="1"/>
</dbReference>
<dbReference type="GO" id="GO:0008168">
    <property type="term" value="F:methyltransferase activity"/>
    <property type="evidence" value="ECO:0007669"/>
    <property type="project" value="UniProtKB-KW"/>
</dbReference>
<organism evidence="1">
    <name type="scientific">Campylobacter jejuni</name>
    <dbReference type="NCBI Taxonomy" id="197"/>
    <lineage>
        <taxon>Bacteria</taxon>
        <taxon>Pseudomonadati</taxon>
        <taxon>Campylobacterota</taxon>
        <taxon>Epsilonproteobacteria</taxon>
        <taxon>Campylobacterales</taxon>
        <taxon>Campylobacteraceae</taxon>
        <taxon>Campylobacter</taxon>
    </lineage>
</organism>
<reference evidence="1" key="1">
    <citation type="submission" date="2019-08" db="EMBL/GenBank/DDBJ databases">
        <authorList>
            <person name="Ashton P.M."/>
            <person name="Dallman T."/>
            <person name="Nair S."/>
            <person name="De Pinna E."/>
            <person name="Peters T."/>
            <person name="Grant K."/>
        </authorList>
    </citation>
    <scope>NUCLEOTIDE SEQUENCE</scope>
    <source>
        <strain evidence="1">241886</strain>
    </source>
</reference>
<protein>
    <submittedName>
        <fullName evidence="1">Class I SAM-dependent methyltransferase</fullName>
    </submittedName>
</protein>
<dbReference type="EMBL" id="AAKDML010000009">
    <property type="protein sequence ID" value="ECQ9110309.1"/>
    <property type="molecule type" value="Genomic_DNA"/>
</dbReference>
<dbReference type="GO" id="GO:0032259">
    <property type="term" value="P:methylation"/>
    <property type="evidence" value="ECO:0007669"/>
    <property type="project" value="UniProtKB-KW"/>
</dbReference>
<dbReference type="RefSeq" id="WP_002909621.1">
    <property type="nucleotide sequence ID" value="NZ_AP028340.1"/>
</dbReference>
<dbReference type="CDD" id="cd02440">
    <property type="entry name" value="AdoMet_MTases"/>
    <property type="match status" value="1"/>
</dbReference>
<proteinExistence type="predicted"/>
<accession>A0A5T1F2T6</accession>
<dbReference type="Gene3D" id="3.40.50.150">
    <property type="entry name" value="Vaccinia Virus protein VP39"/>
    <property type="match status" value="1"/>
</dbReference>
<evidence type="ECO:0000313" key="1">
    <source>
        <dbReference type="EMBL" id="ECQ9110309.1"/>
    </source>
</evidence>
<keyword evidence="1" id="KW-0489">Methyltransferase</keyword>
<dbReference type="InterPro" id="IPR041698">
    <property type="entry name" value="Methyltransf_25"/>
</dbReference>
<dbReference type="InterPro" id="IPR029063">
    <property type="entry name" value="SAM-dependent_MTases_sf"/>
</dbReference>
<name>A0A5T1F2T6_CAMJU</name>
<comment type="caution">
    <text evidence="1">The sequence shown here is derived from an EMBL/GenBank/DDBJ whole genome shotgun (WGS) entry which is preliminary data.</text>
</comment>